<reference evidence="2" key="1">
    <citation type="journal article" date="2012" name="PLoS Genet.">
        <title>The genomes of the fungal plant pathogens Cladosporium fulvum and Dothistroma septosporum reveal adaptation to different hosts and lifestyles but also signatures of common ancestry.</title>
        <authorList>
            <person name="de Wit P.J.G.M."/>
            <person name="van der Burgt A."/>
            <person name="Oekmen B."/>
            <person name="Stergiopoulos I."/>
            <person name="Abd-Elsalam K.A."/>
            <person name="Aerts A.L."/>
            <person name="Bahkali A.H."/>
            <person name="Beenen H.G."/>
            <person name="Chettri P."/>
            <person name="Cox M.P."/>
            <person name="Datema E."/>
            <person name="de Vries R.P."/>
            <person name="Dhillon B."/>
            <person name="Ganley A.R."/>
            <person name="Griffiths S.A."/>
            <person name="Guo Y."/>
            <person name="Hamelin R.C."/>
            <person name="Henrissat B."/>
            <person name="Kabir M.S."/>
            <person name="Jashni M.K."/>
            <person name="Kema G."/>
            <person name="Klaubauf S."/>
            <person name="Lapidus A."/>
            <person name="Levasseur A."/>
            <person name="Lindquist E."/>
            <person name="Mehrabi R."/>
            <person name="Ohm R.A."/>
            <person name="Owen T.J."/>
            <person name="Salamov A."/>
            <person name="Schwelm A."/>
            <person name="Schijlen E."/>
            <person name="Sun H."/>
            <person name="van den Burg H.A."/>
            <person name="van Ham R.C.H.J."/>
            <person name="Zhang S."/>
            <person name="Goodwin S.B."/>
            <person name="Grigoriev I.V."/>
            <person name="Collemare J."/>
            <person name="Bradshaw R.E."/>
        </authorList>
    </citation>
    <scope>NUCLEOTIDE SEQUENCE [LARGE SCALE GENOMIC DNA]</scope>
    <source>
        <strain evidence="2">NZE10 / CBS 128990</strain>
    </source>
</reference>
<dbReference type="OrthoDB" id="3645438at2759"/>
<protein>
    <submittedName>
        <fullName evidence="1">Uncharacterized protein</fullName>
    </submittedName>
</protein>
<organism evidence="1 2">
    <name type="scientific">Dothistroma septosporum (strain NZE10 / CBS 128990)</name>
    <name type="common">Red band needle blight fungus</name>
    <name type="synonym">Mycosphaerella pini</name>
    <dbReference type="NCBI Taxonomy" id="675120"/>
    <lineage>
        <taxon>Eukaryota</taxon>
        <taxon>Fungi</taxon>
        <taxon>Dikarya</taxon>
        <taxon>Ascomycota</taxon>
        <taxon>Pezizomycotina</taxon>
        <taxon>Dothideomycetes</taxon>
        <taxon>Dothideomycetidae</taxon>
        <taxon>Mycosphaerellales</taxon>
        <taxon>Mycosphaerellaceae</taxon>
        <taxon>Dothistroma</taxon>
    </lineage>
</organism>
<dbReference type="PANTHER" id="PTHR42085">
    <property type="entry name" value="F-BOX DOMAIN-CONTAINING PROTEIN"/>
    <property type="match status" value="1"/>
</dbReference>
<sequence>LNPRATLLGLPGELRNRIYRDALIVPDRIRIDATYHTLPALLRTCREIRDEATSIHLTANRFGIQ</sequence>
<proteinExistence type="predicted"/>
<evidence type="ECO:0000313" key="2">
    <source>
        <dbReference type="Proteomes" id="UP000016933"/>
    </source>
</evidence>
<dbReference type="Proteomes" id="UP000016933">
    <property type="component" value="Unassembled WGS sequence"/>
</dbReference>
<dbReference type="EMBL" id="KB446541">
    <property type="protein sequence ID" value="EME42170.1"/>
    <property type="molecule type" value="Genomic_DNA"/>
</dbReference>
<feature type="non-terminal residue" evidence="1">
    <location>
        <position position="65"/>
    </location>
</feature>
<dbReference type="InterPro" id="IPR038883">
    <property type="entry name" value="AN11006-like"/>
</dbReference>
<keyword evidence="2" id="KW-1185">Reference proteome</keyword>
<reference evidence="1 2" key="2">
    <citation type="journal article" date="2012" name="PLoS Pathog.">
        <title>Diverse lifestyles and strategies of plant pathogenesis encoded in the genomes of eighteen Dothideomycetes fungi.</title>
        <authorList>
            <person name="Ohm R.A."/>
            <person name="Feau N."/>
            <person name="Henrissat B."/>
            <person name="Schoch C.L."/>
            <person name="Horwitz B.A."/>
            <person name="Barry K.W."/>
            <person name="Condon B.J."/>
            <person name="Copeland A.C."/>
            <person name="Dhillon B."/>
            <person name="Glaser F."/>
            <person name="Hesse C.N."/>
            <person name="Kosti I."/>
            <person name="LaButti K."/>
            <person name="Lindquist E.A."/>
            <person name="Lucas S."/>
            <person name="Salamov A.A."/>
            <person name="Bradshaw R.E."/>
            <person name="Ciuffetti L."/>
            <person name="Hamelin R.C."/>
            <person name="Kema G.H.J."/>
            <person name="Lawrence C."/>
            <person name="Scott J.A."/>
            <person name="Spatafora J.W."/>
            <person name="Turgeon B.G."/>
            <person name="de Wit P.J.G.M."/>
            <person name="Zhong S."/>
            <person name="Goodwin S.B."/>
            <person name="Grigoriev I.V."/>
        </authorList>
    </citation>
    <scope>NUCLEOTIDE SEQUENCE [LARGE SCALE GENOMIC DNA]</scope>
    <source>
        <strain evidence="2">NZE10 / CBS 128990</strain>
    </source>
</reference>
<feature type="non-terminal residue" evidence="1">
    <location>
        <position position="1"/>
    </location>
</feature>
<accession>N1PKT9</accession>
<dbReference type="AlphaFoldDB" id="N1PKT9"/>
<evidence type="ECO:0000313" key="1">
    <source>
        <dbReference type="EMBL" id="EME42170.1"/>
    </source>
</evidence>
<name>N1PKT9_DOTSN</name>
<dbReference type="PANTHER" id="PTHR42085:SF4">
    <property type="entry name" value="F-BOX DOMAIN-CONTAINING PROTEIN"/>
    <property type="match status" value="1"/>
</dbReference>
<gene>
    <name evidence="1" type="ORF">DOTSEDRAFT_100538</name>
</gene>
<dbReference type="HOGENOM" id="CLU_203576_0_0_1"/>